<feature type="domain" description="TB" evidence="10">
    <location>
        <begin position="64"/>
        <end position="120"/>
    </location>
</feature>
<dbReference type="InterPro" id="IPR018097">
    <property type="entry name" value="EGF_Ca-bd_CS"/>
</dbReference>
<dbReference type="GO" id="GO:0005576">
    <property type="term" value="C:extracellular region"/>
    <property type="evidence" value="ECO:0007669"/>
    <property type="project" value="UniProtKB-SubCell"/>
</dbReference>
<dbReference type="Proteomes" id="UP000694541">
    <property type="component" value="Unplaced"/>
</dbReference>
<dbReference type="PROSITE" id="PS01187">
    <property type="entry name" value="EGF_CA"/>
    <property type="match status" value="2"/>
</dbReference>
<dbReference type="InterPro" id="IPR000742">
    <property type="entry name" value="EGF"/>
</dbReference>
<dbReference type="InterPro" id="IPR049883">
    <property type="entry name" value="NOTCH1_EGF-like"/>
</dbReference>
<dbReference type="GO" id="GO:0005509">
    <property type="term" value="F:calcium ion binding"/>
    <property type="evidence" value="ECO:0007669"/>
    <property type="project" value="InterPro"/>
</dbReference>
<comment type="subcellular location">
    <subcellularLocation>
        <location evidence="1">Secreted</location>
    </subcellularLocation>
</comment>
<dbReference type="SUPFAM" id="SSF57196">
    <property type="entry name" value="EGF/Laminin"/>
    <property type="match status" value="3"/>
</dbReference>
<accession>A0A8B9MJB4</accession>
<dbReference type="Gene3D" id="3.90.290.10">
    <property type="entry name" value="TGF-beta binding (TB) domain"/>
    <property type="match status" value="1"/>
</dbReference>
<dbReference type="FunFam" id="3.90.290.10:FF:000011">
    <property type="entry name" value="Fibrillin 2"/>
    <property type="match status" value="1"/>
</dbReference>
<evidence type="ECO:0000313" key="12">
    <source>
        <dbReference type="Proteomes" id="UP000694541"/>
    </source>
</evidence>
<evidence type="ECO:0000256" key="5">
    <source>
        <dbReference type="ARBA" id="ARBA00022737"/>
    </source>
</evidence>
<dbReference type="FunFam" id="2.10.25.10:FF:000005">
    <property type="entry name" value="Fibrillin 2"/>
    <property type="match status" value="1"/>
</dbReference>
<evidence type="ECO:0000256" key="4">
    <source>
        <dbReference type="ARBA" id="ARBA00022729"/>
    </source>
</evidence>
<dbReference type="SMART" id="SM00181">
    <property type="entry name" value="EGF"/>
    <property type="match status" value="3"/>
</dbReference>
<dbReference type="CDD" id="cd00054">
    <property type="entry name" value="EGF_CA"/>
    <property type="match status" value="2"/>
</dbReference>
<dbReference type="PANTHER" id="PTHR47333">
    <property type="entry name" value="VON WILLEBRAND FACTOR C AND EGF DOMAIN-CONTAINING PROTEIN"/>
    <property type="match status" value="1"/>
</dbReference>
<keyword evidence="2" id="KW-0964">Secreted</keyword>
<dbReference type="FunFam" id="2.10.25.10:FF:000196">
    <property type="entry name" value="Fibrillin 2"/>
    <property type="match status" value="1"/>
</dbReference>
<evidence type="ECO:0000256" key="7">
    <source>
        <dbReference type="ARBA" id="ARBA00023180"/>
    </source>
</evidence>
<keyword evidence="4" id="KW-0732">Signal</keyword>
<feature type="domain" description="EGF-like" evidence="9">
    <location>
        <begin position="13"/>
        <end position="50"/>
    </location>
</feature>
<evidence type="ECO:0000256" key="1">
    <source>
        <dbReference type="ARBA" id="ARBA00004613"/>
    </source>
</evidence>
<dbReference type="InterPro" id="IPR001881">
    <property type="entry name" value="EGF-like_Ca-bd_dom"/>
</dbReference>
<dbReference type="Pfam" id="PF00683">
    <property type="entry name" value="TB"/>
    <property type="match status" value="1"/>
</dbReference>
<reference evidence="11" key="1">
    <citation type="submission" date="2025-08" db="UniProtKB">
        <authorList>
            <consortium name="Ensembl"/>
        </authorList>
    </citation>
    <scope>IDENTIFICATION</scope>
</reference>
<keyword evidence="6" id="KW-1015">Disulfide bond</keyword>
<dbReference type="InterPro" id="IPR017878">
    <property type="entry name" value="TB_dom"/>
</dbReference>
<evidence type="ECO:0000256" key="6">
    <source>
        <dbReference type="ARBA" id="ARBA00023157"/>
    </source>
</evidence>
<reference evidence="11" key="2">
    <citation type="submission" date="2025-09" db="UniProtKB">
        <authorList>
            <consortium name="Ensembl"/>
        </authorList>
    </citation>
    <scope>IDENTIFICATION</scope>
</reference>
<dbReference type="AlphaFoldDB" id="A0A8B9MJB4"/>
<evidence type="ECO:0000259" key="10">
    <source>
        <dbReference type="PROSITE" id="PS51364"/>
    </source>
</evidence>
<evidence type="ECO:0000259" key="9">
    <source>
        <dbReference type="PROSITE" id="PS50026"/>
    </source>
</evidence>
<evidence type="ECO:0008006" key="13">
    <source>
        <dbReference type="Google" id="ProtNLM"/>
    </source>
</evidence>
<protein>
    <recommendedName>
        <fullName evidence="13">Fibrillin 1</fullName>
    </recommendedName>
</protein>
<evidence type="ECO:0000313" key="11">
    <source>
        <dbReference type="Ensembl" id="ENSANIP00000008228.1"/>
    </source>
</evidence>
<dbReference type="PROSITE" id="PS00010">
    <property type="entry name" value="ASX_HYDROXYL"/>
    <property type="match status" value="2"/>
</dbReference>
<keyword evidence="5" id="KW-0677">Repeat</keyword>
<dbReference type="PROSITE" id="PS51364">
    <property type="entry name" value="TB"/>
    <property type="match status" value="1"/>
</dbReference>
<dbReference type="Ensembl" id="ENSANIT00000008514.1">
    <property type="protein sequence ID" value="ENSANIP00000008228.1"/>
    <property type="gene ID" value="ENSANIG00000005559.1"/>
</dbReference>
<comment type="caution">
    <text evidence="8">Lacks conserved residue(s) required for the propagation of feature annotation.</text>
</comment>
<dbReference type="Gene3D" id="2.10.25.10">
    <property type="entry name" value="Laminin"/>
    <property type="match status" value="3"/>
</dbReference>
<dbReference type="PANTHER" id="PTHR47333:SF4">
    <property type="entry name" value="EGF-LIKE DOMAIN-CONTAINING PROTEIN"/>
    <property type="match status" value="1"/>
</dbReference>
<evidence type="ECO:0000256" key="3">
    <source>
        <dbReference type="ARBA" id="ARBA00022536"/>
    </source>
</evidence>
<dbReference type="SUPFAM" id="SSF57581">
    <property type="entry name" value="TB module/8-cys domain"/>
    <property type="match status" value="1"/>
</dbReference>
<feature type="domain" description="EGF-like" evidence="9">
    <location>
        <begin position="193"/>
        <end position="229"/>
    </location>
</feature>
<dbReference type="InterPro" id="IPR036773">
    <property type="entry name" value="TB_dom_sf"/>
</dbReference>
<proteinExistence type="predicted"/>
<evidence type="ECO:0000256" key="8">
    <source>
        <dbReference type="PROSITE-ProRule" id="PRU00076"/>
    </source>
</evidence>
<dbReference type="InterPro" id="IPR052080">
    <property type="entry name" value="vWF_C/EGF_Fibrillin"/>
</dbReference>
<organism evidence="11 12">
    <name type="scientific">Accipiter nisus</name>
    <name type="common">Eurasian sparrowhawk</name>
    <dbReference type="NCBI Taxonomy" id="211598"/>
    <lineage>
        <taxon>Eukaryota</taxon>
        <taxon>Metazoa</taxon>
        <taxon>Chordata</taxon>
        <taxon>Craniata</taxon>
        <taxon>Vertebrata</taxon>
        <taxon>Euteleostomi</taxon>
        <taxon>Archelosauria</taxon>
        <taxon>Archosauria</taxon>
        <taxon>Dinosauria</taxon>
        <taxon>Saurischia</taxon>
        <taxon>Theropoda</taxon>
        <taxon>Coelurosauria</taxon>
        <taxon>Aves</taxon>
        <taxon>Neognathae</taxon>
        <taxon>Neoaves</taxon>
        <taxon>Telluraves</taxon>
        <taxon>Accipitrimorphae</taxon>
        <taxon>Accipitriformes</taxon>
        <taxon>Accipitridae</taxon>
        <taxon>Accipitrinae</taxon>
        <taxon>Accipiter</taxon>
    </lineage>
</organism>
<dbReference type="PROSITE" id="PS50026">
    <property type="entry name" value="EGF_3"/>
    <property type="match status" value="2"/>
</dbReference>
<name>A0A8B9MJB4_9AVES</name>
<sequence length="277" mass="29782">MDLILSYHLKNIDENECQTKPGICENGRCVNTVGSYRCECNEGFTVSDAQNECLGKSHVNTLMNYCFGGRNCVLQSMCQIGSSNRNSVTKSECCCDGGRGWGQNCEVCPFPGTVAFKKLCPHGRGYMSNGAGTDFSIKGSLTQCHVLIPVPPDPVLRFSLSDVAACLATVKHDLSEGYLRIKVNVVCSASFPDENECLSAHICGGASCHNTLGSYKCMCPTGFQYEQFSGGCQDINECGSAQAPCSYGCSNTEGGYVCGCPPANTPHYDLWCFTCLL</sequence>
<keyword evidence="3 8" id="KW-0245">EGF-like domain</keyword>
<dbReference type="InterPro" id="IPR000152">
    <property type="entry name" value="EGF-type_Asp/Asn_hydroxyl_site"/>
</dbReference>
<keyword evidence="12" id="KW-1185">Reference proteome</keyword>
<keyword evidence="7" id="KW-0325">Glycoprotein</keyword>
<dbReference type="SMART" id="SM00179">
    <property type="entry name" value="EGF_CA"/>
    <property type="match status" value="3"/>
</dbReference>
<dbReference type="Pfam" id="PF07645">
    <property type="entry name" value="EGF_CA"/>
    <property type="match status" value="3"/>
</dbReference>
<evidence type="ECO:0000256" key="2">
    <source>
        <dbReference type="ARBA" id="ARBA00022525"/>
    </source>
</evidence>